<evidence type="ECO:0000313" key="2">
    <source>
        <dbReference type="Proteomes" id="UP000250321"/>
    </source>
</evidence>
<organism evidence="1 2">
    <name type="scientific">Prunus yedoensis var. nudiflora</name>
    <dbReference type="NCBI Taxonomy" id="2094558"/>
    <lineage>
        <taxon>Eukaryota</taxon>
        <taxon>Viridiplantae</taxon>
        <taxon>Streptophyta</taxon>
        <taxon>Embryophyta</taxon>
        <taxon>Tracheophyta</taxon>
        <taxon>Spermatophyta</taxon>
        <taxon>Magnoliopsida</taxon>
        <taxon>eudicotyledons</taxon>
        <taxon>Gunneridae</taxon>
        <taxon>Pentapetalae</taxon>
        <taxon>rosids</taxon>
        <taxon>fabids</taxon>
        <taxon>Rosales</taxon>
        <taxon>Rosaceae</taxon>
        <taxon>Amygdaloideae</taxon>
        <taxon>Amygdaleae</taxon>
        <taxon>Prunus</taxon>
    </lineage>
</organism>
<keyword evidence="2" id="KW-1185">Reference proteome</keyword>
<gene>
    <name evidence="1" type="ORF">Pyn_41163</name>
</gene>
<comment type="caution">
    <text evidence="1">The sequence shown here is derived from an EMBL/GenBank/DDBJ whole genome shotgun (WGS) entry which is preliminary data.</text>
</comment>
<protein>
    <submittedName>
        <fullName evidence="1">Uncharacterized protein</fullName>
    </submittedName>
</protein>
<dbReference type="Proteomes" id="UP000250321">
    <property type="component" value="Unassembled WGS sequence"/>
</dbReference>
<name>A0A314ZGX2_PRUYE</name>
<accession>A0A314ZGX2</accession>
<dbReference type="AlphaFoldDB" id="A0A314ZGX2"/>
<proteinExistence type="predicted"/>
<dbReference type="EMBL" id="PJQY01001595">
    <property type="protein sequence ID" value="PQQ01156.1"/>
    <property type="molecule type" value="Genomic_DNA"/>
</dbReference>
<evidence type="ECO:0000313" key="1">
    <source>
        <dbReference type="EMBL" id="PQQ01156.1"/>
    </source>
</evidence>
<reference evidence="1 2" key="1">
    <citation type="submission" date="2018-02" db="EMBL/GenBank/DDBJ databases">
        <title>Draft genome of wild Prunus yedoensis var. nudiflora.</title>
        <authorList>
            <person name="Baek S."/>
            <person name="Kim J.-H."/>
            <person name="Choi K."/>
            <person name="Kim G.-B."/>
            <person name="Cho A."/>
            <person name="Jang H."/>
            <person name="Shin C.-H."/>
            <person name="Yu H.-J."/>
            <person name="Mun J.-H."/>
        </authorList>
    </citation>
    <scope>NUCLEOTIDE SEQUENCE [LARGE SCALE GENOMIC DNA]</scope>
    <source>
        <strain evidence="2">cv. Jeju island</strain>
        <tissue evidence="1">Leaf</tissue>
    </source>
</reference>
<sequence>MCWMMSKRDVRLGNNNNKRLMDAVACFHFTLLLSIWEDPINPSKWKEEHRKMMDEFEKVKQQLVEYEIMSRPISHKPGLL</sequence>